<feature type="compositionally biased region" description="Basic and acidic residues" evidence="1">
    <location>
        <begin position="242"/>
        <end position="261"/>
    </location>
</feature>
<feature type="compositionally biased region" description="Basic and acidic residues" evidence="1">
    <location>
        <begin position="163"/>
        <end position="176"/>
    </location>
</feature>
<gene>
    <name evidence="2" type="primary">ORF44008</name>
</gene>
<evidence type="ECO:0000313" key="2">
    <source>
        <dbReference type="EMBL" id="CEK62038.1"/>
    </source>
</evidence>
<feature type="non-terminal residue" evidence="2">
    <location>
        <position position="1"/>
    </location>
</feature>
<dbReference type="GO" id="GO:0048471">
    <property type="term" value="C:perinuclear region of cytoplasm"/>
    <property type="evidence" value="ECO:0007669"/>
    <property type="project" value="TreeGrafter"/>
</dbReference>
<name>A0A0B6Z0K4_9EUPU</name>
<dbReference type="GO" id="GO:0005829">
    <property type="term" value="C:cytosol"/>
    <property type="evidence" value="ECO:0007669"/>
    <property type="project" value="TreeGrafter"/>
</dbReference>
<organism evidence="2">
    <name type="scientific">Arion vulgaris</name>
    <dbReference type="NCBI Taxonomy" id="1028688"/>
    <lineage>
        <taxon>Eukaryota</taxon>
        <taxon>Metazoa</taxon>
        <taxon>Spiralia</taxon>
        <taxon>Lophotrochozoa</taxon>
        <taxon>Mollusca</taxon>
        <taxon>Gastropoda</taxon>
        <taxon>Heterobranchia</taxon>
        <taxon>Euthyneura</taxon>
        <taxon>Panpulmonata</taxon>
        <taxon>Eupulmonata</taxon>
        <taxon>Stylommatophora</taxon>
        <taxon>Helicina</taxon>
        <taxon>Arionoidea</taxon>
        <taxon>Arionidae</taxon>
        <taxon>Arion</taxon>
    </lineage>
</organism>
<dbReference type="PANTHER" id="PTHR24113">
    <property type="entry name" value="RAN GTPASE-ACTIVATING PROTEIN 1"/>
    <property type="match status" value="1"/>
</dbReference>
<dbReference type="GO" id="GO:0005634">
    <property type="term" value="C:nucleus"/>
    <property type="evidence" value="ECO:0007669"/>
    <property type="project" value="TreeGrafter"/>
</dbReference>
<dbReference type="PANTHER" id="PTHR24113:SF15">
    <property type="entry name" value="NACHT DOMAIN-CONTAINING PROTEIN"/>
    <property type="match status" value="1"/>
</dbReference>
<evidence type="ECO:0000256" key="1">
    <source>
        <dbReference type="SAM" id="MobiDB-lite"/>
    </source>
</evidence>
<dbReference type="InterPro" id="IPR032675">
    <property type="entry name" value="LRR_dom_sf"/>
</dbReference>
<dbReference type="InterPro" id="IPR027038">
    <property type="entry name" value="RanGap"/>
</dbReference>
<dbReference type="SUPFAM" id="SSF52047">
    <property type="entry name" value="RNI-like"/>
    <property type="match status" value="1"/>
</dbReference>
<accession>A0A0B6Z0K4</accession>
<reference evidence="2" key="1">
    <citation type="submission" date="2014-12" db="EMBL/GenBank/DDBJ databases">
        <title>Insight into the proteome of Arion vulgaris.</title>
        <authorList>
            <person name="Aradska J."/>
            <person name="Bulat T."/>
            <person name="Smidak R."/>
            <person name="Sarate P."/>
            <person name="Gangsoo J."/>
            <person name="Sialana F."/>
            <person name="Bilban M."/>
            <person name="Lubec G."/>
        </authorList>
    </citation>
    <scope>NUCLEOTIDE SEQUENCE</scope>
    <source>
        <tissue evidence="2">Skin</tissue>
    </source>
</reference>
<dbReference type="AlphaFoldDB" id="A0A0B6Z0K4"/>
<proteinExistence type="predicted"/>
<dbReference type="GO" id="GO:0006913">
    <property type="term" value="P:nucleocytoplasmic transport"/>
    <property type="evidence" value="ECO:0007669"/>
    <property type="project" value="TreeGrafter"/>
</dbReference>
<dbReference type="Gene3D" id="3.80.10.10">
    <property type="entry name" value="Ribonuclease Inhibitor"/>
    <property type="match status" value="1"/>
</dbReference>
<feature type="compositionally biased region" description="Low complexity" evidence="1">
    <location>
        <begin position="138"/>
        <end position="162"/>
    </location>
</feature>
<dbReference type="GO" id="GO:0031267">
    <property type="term" value="F:small GTPase binding"/>
    <property type="evidence" value="ECO:0007669"/>
    <property type="project" value="TreeGrafter"/>
</dbReference>
<feature type="compositionally biased region" description="Basic and acidic residues" evidence="1">
    <location>
        <begin position="203"/>
        <end position="213"/>
    </location>
</feature>
<dbReference type="GO" id="GO:0005096">
    <property type="term" value="F:GTPase activator activity"/>
    <property type="evidence" value="ECO:0007669"/>
    <property type="project" value="InterPro"/>
</dbReference>
<feature type="region of interest" description="Disordered" evidence="1">
    <location>
        <begin position="138"/>
        <end position="267"/>
    </location>
</feature>
<sequence length="302" mass="34366">ELTLSDNPRISALGWAQFSMGLANCNTLRWLFLDYNLLGDYGASCVLVAMSASQSVEIVDLEGCGLTEHTGQVILHLVQNHLGGLSRVKLSNNRIQRSTVEAIKKHVSENHLDDTESVFTVTTDDLFSLNTSRLPSSLKTSTRLYKSSSSSDTKSSSSNSEKYSGDYKHFKEHETTEFGEENPDNQMQKQYKDRNKKQFGGKTEIRRNIKDNEAEVGNVEGTKKNKGKKSDEGNYKKKKSEKTRDKQDICEKTATDKEEKKNIKKWKKRDPHIDLSRKEYREGIMTKTYKENLEFEHSHGSP</sequence>
<feature type="non-terminal residue" evidence="2">
    <location>
        <position position="302"/>
    </location>
</feature>
<dbReference type="EMBL" id="HACG01015173">
    <property type="protein sequence ID" value="CEK62038.1"/>
    <property type="molecule type" value="Transcribed_RNA"/>
</dbReference>
<protein>
    <submittedName>
        <fullName evidence="2">Uncharacterized protein</fullName>
    </submittedName>
</protein>